<feature type="region of interest" description="Disordered" evidence="1">
    <location>
        <begin position="1"/>
        <end position="45"/>
    </location>
</feature>
<proteinExistence type="predicted"/>
<dbReference type="InterPro" id="IPR015362">
    <property type="entry name" value="WIBG_mago-bd"/>
</dbReference>
<feature type="compositionally biased region" description="Basic and acidic residues" evidence="1">
    <location>
        <begin position="24"/>
        <end position="38"/>
    </location>
</feature>
<gene>
    <name evidence="3" type="ORF">CEUSTIGMA_g13567.t1</name>
</gene>
<comment type="caution">
    <text evidence="3">The sequence shown here is derived from an EMBL/GenBank/DDBJ whole genome shotgun (WGS) entry which is preliminary data.</text>
</comment>
<feature type="domain" description="WIBG Mago-binding" evidence="2">
    <location>
        <begin position="16"/>
        <end position="42"/>
    </location>
</feature>
<keyword evidence="4" id="KW-1185">Reference proteome</keyword>
<evidence type="ECO:0000259" key="2">
    <source>
        <dbReference type="SMART" id="SM01273"/>
    </source>
</evidence>
<feature type="compositionally biased region" description="Basic and acidic residues" evidence="1">
    <location>
        <begin position="80"/>
        <end position="105"/>
    </location>
</feature>
<dbReference type="SMART" id="SM01273">
    <property type="entry name" value="Mago-bind"/>
    <property type="match status" value="1"/>
</dbReference>
<dbReference type="GO" id="GO:0003723">
    <property type="term" value="F:RNA binding"/>
    <property type="evidence" value="ECO:0007669"/>
    <property type="project" value="TreeGrafter"/>
</dbReference>
<feature type="compositionally biased region" description="Polar residues" evidence="1">
    <location>
        <begin position="1"/>
        <end position="10"/>
    </location>
</feature>
<dbReference type="PANTHER" id="PTHR22959:SF0">
    <property type="entry name" value="PARTNER OF Y14 AND MAGO"/>
    <property type="match status" value="1"/>
</dbReference>
<dbReference type="EMBL" id="BEGY01000235">
    <property type="protein sequence ID" value="GAX86154.1"/>
    <property type="molecule type" value="Genomic_DNA"/>
</dbReference>
<dbReference type="STRING" id="1157962.A0A250XSV7"/>
<accession>A0A250XSV7</accession>
<dbReference type="InterPro" id="IPR039333">
    <property type="entry name" value="PYM1"/>
</dbReference>
<protein>
    <recommendedName>
        <fullName evidence="2">WIBG Mago-binding domain-containing protein</fullName>
    </recommendedName>
</protein>
<dbReference type="Proteomes" id="UP000232323">
    <property type="component" value="Unassembled WGS sequence"/>
</dbReference>
<evidence type="ECO:0000313" key="3">
    <source>
        <dbReference type="EMBL" id="GAX86154.1"/>
    </source>
</evidence>
<feature type="region of interest" description="Disordered" evidence="1">
    <location>
        <begin position="77"/>
        <end position="125"/>
    </location>
</feature>
<dbReference type="GO" id="GO:0035145">
    <property type="term" value="C:exon-exon junction complex"/>
    <property type="evidence" value="ECO:0007669"/>
    <property type="project" value="TreeGrafter"/>
</dbReference>
<reference evidence="3 4" key="1">
    <citation type="submission" date="2017-08" db="EMBL/GenBank/DDBJ databases">
        <title>Acidophilic green algal genome provides insights into adaptation to an acidic environment.</title>
        <authorList>
            <person name="Hirooka S."/>
            <person name="Hirose Y."/>
            <person name="Kanesaki Y."/>
            <person name="Higuchi S."/>
            <person name="Fujiwara T."/>
            <person name="Onuma R."/>
            <person name="Era A."/>
            <person name="Ohbayashi R."/>
            <person name="Uzuka A."/>
            <person name="Nozaki H."/>
            <person name="Yoshikawa H."/>
            <person name="Miyagishima S.Y."/>
        </authorList>
    </citation>
    <scope>NUCLEOTIDE SEQUENCE [LARGE SCALE GENOMIC DNA]</scope>
    <source>
        <strain evidence="3 4">NIES-2499</strain>
    </source>
</reference>
<dbReference type="InterPro" id="IPR036348">
    <property type="entry name" value="WIBG_N_sf"/>
</dbReference>
<dbReference type="GO" id="GO:1903259">
    <property type="term" value="P:exon-exon junction complex disassembly"/>
    <property type="evidence" value="ECO:0007669"/>
    <property type="project" value="InterPro"/>
</dbReference>
<organism evidence="3 4">
    <name type="scientific">Chlamydomonas eustigma</name>
    <dbReference type="NCBI Taxonomy" id="1157962"/>
    <lineage>
        <taxon>Eukaryota</taxon>
        <taxon>Viridiplantae</taxon>
        <taxon>Chlorophyta</taxon>
        <taxon>core chlorophytes</taxon>
        <taxon>Chlorophyceae</taxon>
        <taxon>CS clade</taxon>
        <taxon>Chlamydomonadales</taxon>
        <taxon>Chlamydomonadaceae</taxon>
        <taxon>Chlamydomonas</taxon>
    </lineage>
</organism>
<dbReference type="Pfam" id="PF09282">
    <property type="entry name" value="Mago-bind"/>
    <property type="match status" value="1"/>
</dbReference>
<dbReference type="OrthoDB" id="21625at2759"/>
<evidence type="ECO:0000256" key="1">
    <source>
        <dbReference type="SAM" id="MobiDB-lite"/>
    </source>
</evidence>
<dbReference type="AlphaFoldDB" id="A0A250XSV7"/>
<evidence type="ECO:0000313" key="4">
    <source>
        <dbReference type="Proteomes" id="UP000232323"/>
    </source>
</evidence>
<dbReference type="PANTHER" id="PTHR22959">
    <property type="entry name" value="PYM PROTEIN"/>
    <property type="match status" value="1"/>
</dbReference>
<dbReference type="GO" id="GO:0005737">
    <property type="term" value="C:cytoplasm"/>
    <property type="evidence" value="ECO:0007669"/>
    <property type="project" value="TreeGrafter"/>
</dbReference>
<name>A0A250XSV7_9CHLO</name>
<sequence length="184" mass="20777">MSSENPQQYSVVKENGERVVPATRRPDGTWRKERRVKDGYTPQDEQPLFQTKAIMARQGVPLCPGLDDAEVVARTKAVKKPKEQKLAQLKEKPASVSKTSEKSIPKDLPQATTSQETAEEDPQAMLVKDMRKLKKKIRECDLLVDKHKNGDTLTTQEEEKLSKLTLWNEELHCLEAGLSGLNLK</sequence>
<dbReference type="SUPFAM" id="SSF101931">
    <property type="entry name" value="Pym (Within the bgcn gene intron protein, WIBG), N-terminal domain"/>
    <property type="match status" value="1"/>
</dbReference>